<evidence type="ECO:0000256" key="1">
    <source>
        <dbReference type="SAM" id="MobiDB-lite"/>
    </source>
</evidence>
<name>A0AAV7FVE5_DENCH</name>
<evidence type="ECO:0000313" key="3">
    <source>
        <dbReference type="Proteomes" id="UP000775213"/>
    </source>
</evidence>
<proteinExistence type="predicted"/>
<keyword evidence="3" id="KW-1185">Reference proteome</keyword>
<reference evidence="2 3" key="1">
    <citation type="journal article" date="2021" name="Hortic Res">
        <title>Chromosome-scale assembly of the Dendrobium chrysotoxum genome enhances the understanding of orchid evolution.</title>
        <authorList>
            <person name="Zhang Y."/>
            <person name="Zhang G.Q."/>
            <person name="Zhang D."/>
            <person name="Liu X.D."/>
            <person name="Xu X.Y."/>
            <person name="Sun W.H."/>
            <person name="Yu X."/>
            <person name="Zhu X."/>
            <person name="Wang Z.W."/>
            <person name="Zhao X."/>
            <person name="Zhong W.Y."/>
            <person name="Chen H."/>
            <person name="Yin W.L."/>
            <person name="Huang T."/>
            <person name="Niu S.C."/>
            <person name="Liu Z.J."/>
        </authorList>
    </citation>
    <scope>NUCLEOTIDE SEQUENCE [LARGE SCALE GENOMIC DNA]</scope>
    <source>
        <strain evidence="2">Lindl</strain>
    </source>
</reference>
<gene>
    <name evidence="2" type="ORF">IEQ34_023336</name>
</gene>
<dbReference type="EMBL" id="JAGFBR010000053">
    <property type="protein sequence ID" value="KAH0447819.1"/>
    <property type="molecule type" value="Genomic_DNA"/>
</dbReference>
<organism evidence="2 3">
    <name type="scientific">Dendrobium chrysotoxum</name>
    <name type="common">Orchid</name>
    <dbReference type="NCBI Taxonomy" id="161865"/>
    <lineage>
        <taxon>Eukaryota</taxon>
        <taxon>Viridiplantae</taxon>
        <taxon>Streptophyta</taxon>
        <taxon>Embryophyta</taxon>
        <taxon>Tracheophyta</taxon>
        <taxon>Spermatophyta</taxon>
        <taxon>Magnoliopsida</taxon>
        <taxon>Liliopsida</taxon>
        <taxon>Asparagales</taxon>
        <taxon>Orchidaceae</taxon>
        <taxon>Epidendroideae</taxon>
        <taxon>Malaxideae</taxon>
        <taxon>Dendrobiinae</taxon>
        <taxon>Dendrobium</taxon>
    </lineage>
</organism>
<sequence>MTVWLGLVTTTSSWRRRKTRHSGEPPGGVVRSGNSTRPAPKQRKRCVPHSRGTASEILEEAGNKTVPVTVSETGGFSPGLKAAYLCGANRLSRLLVSLMAVTKEPATFHSSNHNT</sequence>
<accession>A0AAV7FVE5</accession>
<dbReference type="Proteomes" id="UP000775213">
    <property type="component" value="Unassembled WGS sequence"/>
</dbReference>
<protein>
    <submittedName>
        <fullName evidence="2">Uncharacterized protein</fullName>
    </submittedName>
</protein>
<dbReference type="AlphaFoldDB" id="A0AAV7FVE5"/>
<comment type="caution">
    <text evidence="2">The sequence shown here is derived from an EMBL/GenBank/DDBJ whole genome shotgun (WGS) entry which is preliminary data.</text>
</comment>
<feature type="region of interest" description="Disordered" evidence="1">
    <location>
        <begin position="13"/>
        <end position="55"/>
    </location>
</feature>
<evidence type="ECO:0000313" key="2">
    <source>
        <dbReference type="EMBL" id="KAH0447819.1"/>
    </source>
</evidence>